<proteinExistence type="predicted"/>
<dbReference type="InterPro" id="IPR036640">
    <property type="entry name" value="ABC1_TM_sf"/>
</dbReference>
<feature type="transmembrane region" description="Helical" evidence="5">
    <location>
        <begin position="36"/>
        <end position="60"/>
    </location>
</feature>
<evidence type="ECO:0000313" key="8">
    <source>
        <dbReference type="Proteomes" id="UP000183613"/>
    </source>
</evidence>
<evidence type="ECO:0000256" key="1">
    <source>
        <dbReference type="ARBA" id="ARBA00004651"/>
    </source>
</evidence>
<dbReference type="EMBL" id="FNUD01000002">
    <property type="protein sequence ID" value="SEE95487.1"/>
    <property type="molecule type" value="Genomic_DNA"/>
</dbReference>
<evidence type="ECO:0000256" key="3">
    <source>
        <dbReference type="ARBA" id="ARBA00022989"/>
    </source>
</evidence>
<dbReference type="InterPro" id="IPR011527">
    <property type="entry name" value="ABC1_TM_dom"/>
</dbReference>
<keyword evidence="8" id="KW-1185">Reference proteome</keyword>
<organism evidence="7 8">
    <name type="scientific">Pseudomonas deceptionensis</name>
    <dbReference type="NCBI Taxonomy" id="882211"/>
    <lineage>
        <taxon>Bacteria</taxon>
        <taxon>Pseudomonadati</taxon>
        <taxon>Pseudomonadota</taxon>
        <taxon>Gammaproteobacteria</taxon>
        <taxon>Pseudomonadales</taxon>
        <taxon>Pseudomonadaceae</taxon>
        <taxon>Pseudomonas</taxon>
    </lineage>
</organism>
<keyword evidence="3 5" id="KW-1133">Transmembrane helix</keyword>
<dbReference type="Proteomes" id="UP000183613">
    <property type="component" value="Unassembled WGS sequence"/>
</dbReference>
<evidence type="ECO:0000256" key="2">
    <source>
        <dbReference type="ARBA" id="ARBA00022692"/>
    </source>
</evidence>
<feature type="transmembrane region" description="Helical" evidence="5">
    <location>
        <begin position="163"/>
        <end position="182"/>
    </location>
</feature>
<dbReference type="Pfam" id="PF13748">
    <property type="entry name" value="ABC_membrane_3"/>
    <property type="match status" value="1"/>
</dbReference>
<feature type="transmembrane region" description="Helical" evidence="5">
    <location>
        <begin position="231"/>
        <end position="254"/>
    </location>
</feature>
<protein>
    <submittedName>
        <fullName evidence="7">ABC transporter transmembrane region</fullName>
    </submittedName>
</protein>
<dbReference type="GO" id="GO:0005524">
    <property type="term" value="F:ATP binding"/>
    <property type="evidence" value="ECO:0007669"/>
    <property type="project" value="InterPro"/>
</dbReference>
<dbReference type="GO" id="GO:0005886">
    <property type="term" value="C:plasma membrane"/>
    <property type="evidence" value="ECO:0007669"/>
    <property type="project" value="UniProtKB-SubCell"/>
</dbReference>
<keyword evidence="2 5" id="KW-0812">Transmembrane</keyword>
<accession>A0A1H5N3G7</accession>
<feature type="transmembrane region" description="Helical" evidence="5">
    <location>
        <begin position="140"/>
        <end position="157"/>
    </location>
</feature>
<comment type="subcellular location">
    <subcellularLocation>
        <location evidence="1">Cell membrane</location>
        <topology evidence="1">Multi-pass membrane protein</topology>
    </subcellularLocation>
</comment>
<evidence type="ECO:0000256" key="4">
    <source>
        <dbReference type="ARBA" id="ARBA00023136"/>
    </source>
</evidence>
<dbReference type="AlphaFoldDB" id="A0A1H5N3G7"/>
<feature type="transmembrane region" description="Helical" evidence="5">
    <location>
        <begin position="72"/>
        <end position="92"/>
    </location>
</feature>
<evidence type="ECO:0000259" key="6">
    <source>
        <dbReference type="PROSITE" id="PS50929"/>
    </source>
</evidence>
<keyword evidence="4 5" id="KW-0472">Membrane</keyword>
<reference evidence="7" key="1">
    <citation type="submission" date="2016-10" db="EMBL/GenBank/DDBJ databases">
        <authorList>
            <person name="Varghese N."/>
            <person name="Submissions S."/>
        </authorList>
    </citation>
    <scope>NUCLEOTIDE SEQUENCE [LARGE SCALE GENOMIC DNA]</scope>
    <source>
        <strain evidence="7">LMG 25555</strain>
    </source>
</reference>
<sequence>MPVVTPHILIEPGKTSEPQSASQTLKGIARTYPGKLFFTLSLVGLENALLLAYPLFAGFAVDSIIRGDVSSALLYAVVVLAFWIVGAARRALDTRTFTRIYADLAVPVILNQRLQNQTDAVAAARVVLARDFVDFFEKHIPTIATALLSVIGAAVMLLVIQLWVGLACLAVLLVCAALLPRFSRRNQELYERLNDRLEQEIGLVQSVGAKTLQRHYQLLSKLRIWLSDREASAYLFVGVISAILFVIAISQLALSPAVKAGHVYAVMTYLWMFVSSLDETPAIVDHWARLRDIGKRVDPGFGEKAQGRDGNQHSCEVPSTPSSTCAIPLTPDSMAVSVCMTIRTTKGDLNCAGRRSDV</sequence>
<dbReference type="SUPFAM" id="SSF90123">
    <property type="entry name" value="ABC transporter transmembrane region"/>
    <property type="match status" value="1"/>
</dbReference>
<name>A0A1H5N3G7_PSEDM</name>
<gene>
    <name evidence="7" type="ORF">SAMN04489800_3085</name>
</gene>
<dbReference type="GO" id="GO:0140359">
    <property type="term" value="F:ABC-type transporter activity"/>
    <property type="evidence" value="ECO:0007669"/>
    <property type="project" value="InterPro"/>
</dbReference>
<evidence type="ECO:0000313" key="7">
    <source>
        <dbReference type="EMBL" id="SEE95487.1"/>
    </source>
</evidence>
<comment type="caution">
    <text evidence="7">The sequence shown here is derived from an EMBL/GenBank/DDBJ whole genome shotgun (WGS) entry which is preliminary data.</text>
</comment>
<evidence type="ECO:0000256" key="5">
    <source>
        <dbReference type="SAM" id="Phobius"/>
    </source>
</evidence>
<dbReference type="Gene3D" id="1.20.1560.10">
    <property type="entry name" value="ABC transporter type 1, transmembrane domain"/>
    <property type="match status" value="1"/>
</dbReference>
<feature type="domain" description="ABC transmembrane type-1" evidence="6">
    <location>
        <begin position="37"/>
        <end position="199"/>
    </location>
</feature>
<dbReference type="PROSITE" id="PS50929">
    <property type="entry name" value="ABC_TM1F"/>
    <property type="match status" value="1"/>
</dbReference>